<evidence type="ECO:0000313" key="7">
    <source>
        <dbReference type="EMBL" id="MDZ7284016.1"/>
    </source>
</evidence>
<accession>A0ABU5LWA1</accession>
<keyword evidence="3 4" id="KW-0012">Acyltransferase</keyword>
<dbReference type="SUPFAM" id="SSF53901">
    <property type="entry name" value="Thiolase-like"/>
    <property type="match status" value="2"/>
</dbReference>
<organism evidence="7 8">
    <name type="scientific">Sphingomonas sanguinis</name>
    <dbReference type="NCBI Taxonomy" id="33051"/>
    <lineage>
        <taxon>Bacteria</taxon>
        <taxon>Pseudomonadati</taxon>
        <taxon>Pseudomonadota</taxon>
        <taxon>Alphaproteobacteria</taxon>
        <taxon>Sphingomonadales</taxon>
        <taxon>Sphingomonadaceae</taxon>
        <taxon>Sphingomonas</taxon>
    </lineage>
</organism>
<dbReference type="PIRSF" id="PIRSF000429">
    <property type="entry name" value="Ac-CoA_Ac_transf"/>
    <property type="match status" value="1"/>
</dbReference>
<dbReference type="InterPro" id="IPR020617">
    <property type="entry name" value="Thiolase_C"/>
</dbReference>
<dbReference type="Proteomes" id="UP001292182">
    <property type="component" value="Unassembled WGS sequence"/>
</dbReference>
<evidence type="ECO:0000256" key="1">
    <source>
        <dbReference type="ARBA" id="ARBA00010982"/>
    </source>
</evidence>
<dbReference type="InterPro" id="IPR020613">
    <property type="entry name" value="Thiolase_CS"/>
</dbReference>
<dbReference type="InterPro" id="IPR016039">
    <property type="entry name" value="Thiolase-like"/>
</dbReference>
<feature type="domain" description="Thiolase C-terminal" evidence="6">
    <location>
        <begin position="263"/>
        <end position="384"/>
    </location>
</feature>
<evidence type="ECO:0000256" key="3">
    <source>
        <dbReference type="ARBA" id="ARBA00023315"/>
    </source>
</evidence>
<dbReference type="Pfam" id="PF02803">
    <property type="entry name" value="Thiolase_C"/>
    <property type="match status" value="1"/>
</dbReference>
<dbReference type="CDD" id="cd00751">
    <property type="entry name" value="thiolase"/>
    <property type="match status" value="1"/>
</dbReference>
<comment type="caution">
    <text evidence="7">The sequence shown here is derived from an EMBL/GenBank/DDBJ whole genome shotgun (WGS) entry which is preliminary data.</text>
</comment>
<dbReference type="Gene3D" id="3.40.47.10">
    <property type="match status" value="2"/>
</dbReference>
<dbReference type="EMBL" id="JAOBTW010000028">
    <property type="protein sequence ID" value="MDZ7284016.1"/>
    <property type="molecule type" value="Genomic_DNA"/>
</dbReference>
<reference evidence="8" key="1">
    <citation type="submission" date="2023-07" db="EMBL/GenBank/DDBJ databases">
        <title>Whole genome sequence analysis of rice epiphytic Sphingomonas sanguinis OsEp_Plm_15B2.</title>
        <authorList>
            <person name="Sahu K.P."/>
            <person name="Asharani P."/>
            <person name="Reddy B."/>
            <person name="Kumar A."/>
        </authorList>
    </citation>
    <scope>NUCLEOTIDE SEQUENCE [LARGE SCALE GENOMIC DNA]</scope>
    <source>
        <strain evidence="8">OsEp_Plm_15B2</strain>
    </source>
</reference>
<dbReference type="PROSITE" id="PS00737">
    <property type="entry name" value="THIOLASE_2"/>
    <property type="match status" value="1"/>
</dbReference>
<keyword evidence="8" id="KW-1185">Reference proteome</keyword>
<dbReference type="NCBIfam" id="TIGR01930">
    <property type="entry name" value="AcCoA-C-Actrans"/>
    <property type="match status" value="1"/>
</dbReference>
<gene>
    <name evidence="7" type="ORF">N4G62_18470</name>
</gene>
<proteinExistence type="inferred from homology"/>
<dbReference type="PANTHER" id="PTHR43365:SF1">
    <property type="entry name" value="ACETYL-COA C-ACYLTRANSFERASE"/>
    <property type="match status" value="1"/>
</dbReference>
<dbReference type="InterPro" id="IPR002155">
    <property type="entry name" value="Thiolase"/>
</dbReference>
<dbReference type="Pfam" id="PF00108">
    <property type="entry name" value="Thiolase_N"/>
    <property type="match status" value="1"/>
</dbReference>
<dbReference type="PANTHER" id="PTHR43365">
    <property type="entry name" value="BLR7806 PROTEIN"/>
    <property type="match status" value="1"/>
</dbReference>
<evidence type="ECO:0000256" key="4">
    <source>
        <dbReference type="RuleBase" id="RU003557"/>
    </source>
</evidence>
<evidence type="ECO:0000256" key="2">
    <source>
        <dbReference type="ARBA" id="ARBA00022679"/>
    </source>
</evidence>
<protein>
    <submittedName>
        <fullName evidence="7">Acetyl-CoA C-acetyltransferase</fullName>
    </submittedName>
</protein>
<dbReference type="InterPro" id="IPR020616">
    <property type="entry name" value="Thiolase_N"/>
</dbReference>
<dbReference type="RefSeq" id="WP_322540391.1">
    <property type="nucleotide sequence ID" value="NZ_JAOBTW010000028.1"/>
</dbReference>
<evidence type="ECO:0000259" key="5">
    <source>
        <dbReference type="Pfam" id="PF00108"/>
    </source>
</evidence>
<name>A0ABU5LWA1_9SPHN</name>
<feature type="domain" description="Thiolase N-terminal" evidence="5">
    <location>
        <begin position="5"/>
        <end position="255"/>
    </location>
</feature>
<sequence>MADAYIVDAVRTAGGRRNGRLSGVHPADLAAHVLNALVDRNDLDPAAIDDVIMGCVTQAGEQAFAFARNAVLASELPDSVPAVTIDRQCGSSQQAVQFAAQAVMSGTQDVVIAAGTESMSRVPMFSNLSFHKREGIGIGPVSPSIAERFGVTEFSQFAGAEMIARKYGFDREMLDRFALESHRRAAAATGAGAFASEIVPVLVDGEPHVRDEGIRYDATLESIGAVKLLQEGGLISAANASQICDGASGVLVVSERALKAHHLTPIARIVDMTVTAGDPVIMLEEPLFATDKALKKSGLSIDEIDLYEVNEAFAPVPLAWLKHVSGDPAKLNVNGGAIALGHPLGASGTKLMATLIHALRARGKRYGLQTMCEGGGIANVTIVEAL</sequence>
<evidence type="ECO:0000313" key="8">
    <source>
        <dbReference type="Proteomes" id="UP001292182"/>
    </source>
</evidence>
<comment type="similarity">
    <text evidence="1 4">Belongs to the thiolase-like superfamily. Thiolase family.</text>
</comment>
<dbReference type="NCBIfam" id="NF005077">
    <property type="entry name" value="PRK06504.1"/>
    <property type="match status" value="1"/>
</dbReference>
<keyword evidence="2 4" id="KW-0808">Transferase</keyword>
<evidence type="ECO:0000259" key="6">
    <source>
        <dbReference type="Pfam" id="PF02803"/>
    </source>
</evidence>